<sequence length="142" mass="16042">MNLPANIPVSTIMSTQLVVLNTTDGLEKAERLFKKHRIRHIPVIERNKKIVGMLSLTDLLRISFADGAYEDEEDIETVIYDMFTLPQVMAKNVKSVSPKTTIREVAELLAKEEFHALPVVQDGDLVGIVTTTDLIRYLLSQY</sequence>
<dbReference type="SUPFAM" id="SSF54631">
    <property type="entry name" value="CBS-domain pair"/>
    <property type="match status" value="1"/>
</dbReference>
<keyword evidence="5" id="KW-1185">Reference proteome</keyword>
<dbReference type="PROSITE" id="PS51371">
    <property type="entry name" value="CBS"/>
    <property type="match status" value="2"/>
</dbReference>
<name>A0ABT1AXL9_9FLAO</name>
<feature type="domain" description="CBS" evidence="3">
    <location>
        <begin position="13"/>
        <end position="72"/>
    </location>
</feature>
<gene>
    <name evidence="4" type="ORF">NG653_07950</name>
</gene>
<dbReference type="InterPro" id="IPR051257">
    <property type="entry name" value="Diverse_CBS-Domain"/>
</dbReference>
<dbReference type="Pfam" id="PF00571">
    <property type="entry name" value="CBS"/>
    <property type="match status" value="2"/>
</dbReference>
<protein>
    <submittedName>
        <fullName evidence="4">CBS domain-containing protein</fullName>
    </submittedName>
</protein>
<dbReference type="RefSeq" id="WP_252741163.1">
    <property type="nucleotide sequence ID" value="NZ_JAMXIB010000005.1"/>
</dbReference>
<dbReference type="InterPro" id="IPR000644">
    <property type="entry name" value="CBS_dom"/>
</dbReference>
<keyword evidence="1 2" id="KW-0129">CBS domain</keyword>
<evidence type="ECO:0000256" key="2">
    <source>
        <dbReference type="PROSITE-ProRule" id="PRU00703"/>
    </source>
</evidence>
<evidence type="ECO:0000313" key="5">
    <source>
        <dbReference type="Proteomes" id="UP001206312"/>
    </source>
</evidence>
<dbReference type="Proteomes" id="UP001206312">
    <property type="component" value="Unassembled WGS sequence"/>
</dbReference>
<dbReference type="PANTHER" id="PTHR43080:SF2">
    <property type="entry name" value="CBS DOMAIN-CONTAINING PROTEIN"/>
    <property type="match status" value="1"/>
</dbReference>
<dbReference type="PANTHER" id="PTHR43080">
    <property type="entry name" value="CBS DOMAIN-CONTAINING PROTEIN CBSX3, MITOCHONDRIAL"/>
    <property type="match status" value="1"/>
</dbReference>
<evidence type="ECO:0000259" key="3">
    <source>
        <dbReference type="PROSITE" id="PS51371"/>
    </source>
</evidence>
<dbReference type="Gene3D" id="3.10.580.10">
    <property type="entry name" value="CBS-domain"/>
    <property type="match status" value="1"/>
</dbReference>
<feature type="domain" description="CBS" evidence="3">
    <location>
        <begin position="89"/>
        <end position="142"/>
    </location>
</feature>
<evidence type="ECO:0000313" key="4">
    <source>
        <dbReference type="EMBL" id="MCO5724788.1"/>
    </source>
</evidence>
<dbReference type="InterPro" id="IPR046342">
    <property type="entry name" value="CBS_dom_sf"/>
</dbReference>
<proteinExistence type="predicted"/>
<evidence type="ECO:0000256" key="1">
    <source>
        <dbReference type="ARBA" id="ARBA00023122"/>
    </source>
</evidence>
<dbReference type="EMBL" id="JAMXIB010000005">
    <property type="protein sequence ID" value="MCO5724788.1"/>
    <property type="molecule type" value="Genomic_DNA"/>
</dbReference>
<organism evidence="4 5">
    <name type="scientific">Robiginitalea marina</name>
    <dbReference type="NCBI Taxonomy" id="2954105"/>
    <lineage>
        <taxon>Bacteria</taxon>
        <taxon>Pseudomonadati</taxon>
        <taxon>Bacteroidota</taxon>
        <taxon>Flavobacteriia</taxon>
        <taxon>Flavobacteriales</taxon>
        <taxon>Flavobacteriaceae</taxon>
        <taxon>Robiginitalea</taxon>
    </lineage>
</organism>
<comment type="caution">
    <text evidence="4">The sequence shown here is derived from an EMBL/GenBank/DDBJ whole genome shotgun (WGS) entry which is preliminary data.</text>
</comment>
<accession>A0ABT1AXL9</accession>
<reference evidence="4 5" key="1">
    <citation type="submission" date="2022-06" db="EMBL/GenBank/DDBJ databases">
        <authorList>
            <person name="Xuan X."/>
        </authorList>
    </citation>
    <scope>NUCLEOTIDE SEQUENCE [LARGE SCALE GENOMIC DNA]</scope>
    <source>
        <strain evidence="4 5">2V75</strain>
    </source>
</reference>
<dbReference type="SMART" id="SM00116">
    <property type="entry name" value="CBS"/>
    <property type="match status" value="2"/>
</dbReference>